<name>A0A5K0U9V4_9VIRU</name>
<organism evidence="2 3">
    <name type="scientific">Yasminevirus sp. GU-2018</name>
    <dbReference type="NCBI Taxonomy" id="2420051"/>
    <lineage>
        <taxon>Viruses</taxon>
        <taxon>Varidnaviria</taxon>
        <taxon>Bamfordvirae</taxon>
        <taxon>Nucleocytoviricota</taxon>
        <taxon>Megaviricetes</taxon>
        <taxon>Imitervirales</taxon>
        <taxon>Mimiviridae</taxon>
        <taxon>Klosneuvirinae</taxon>
        <taxon>Yasminevirus</taxon>
        <taxon>Yasminevirus saudimassiliense</taxon>
    </lineage>
</organism>
<comment type="caution">
    <text evidence="2">The sequence shown here is derived from an EMBL/GenBank/DDBJ whole genome shotgun (WGS) entry which is preliminary data.</text>
</comment>
<gene>
    <name evidence="2" type="ORF">YASMINEVIRUS_1330</name>
</gene>
<evidence type="ECO:0000313" key="3">
    <source>
        <dbReference type="Proteomes" id="UP000594342"/>
    </source>
</evidence>
<feature type="compositionally biased region" description="Polar residues" evidence="1">
    <location>
        <begin position="56"/>
        <end position="68"/>
    </location>
</feature>
<dbReference type="EMBL" id="UPSH01000001">
    <property type="protein sequence ID" value="VBB18798.1"/>
    <property type="molecule type" value="Genomic_DNA"/>
</dbReference>
<protein>
    <submittedName>
        <fullName evidence="2">Uncharacterized protein</fullName>
    </submittedName>
</protein>
<dbReference type="Gene3D" id="2.60.120.260">
    <property type="entry name" value="Galactose-binding domain-like"/>
    <property type="match status" value="1"/>
</dbReference>
<accession>A0A5K0U9V4</accession>
<dbReference type="InterPro" id="IPR008979">
    <property type="entry name" value="Galactose-bd-like_sf"/>
</dbReference>
<keyword evidence="3" id="KW-1185">Reference proteome</keyword>
<evidence type="ECO:0000256" key="1">
    <source>
        <dbReference type="SAM" id="MobiDB-lite"/>
    </source>
</evidence>
<dbReference type="Proteomes" id="UP000594342">
    <property type="component" value="Unassembled WGS sequence"/>
</dbReference>
<evidence type="ECO:0000313" key="2">
    <source>
        <dbReference type="EMBL" id="VBB18798.1"/>
    </source>
</evidence>
<dbReference type="SUPFAM" id="SSF49785">
    <property type="entry name" value="Galactose-binding domain-like"/>
    <property type="match status" value="1"/>
</dbReference>
<sequence length="520" mass="58716">MNECVSSHKYSENNSNTNEIEHNGDALSYTQSHSDGVEDESSVEKVDRPSYRTHRSGNTFRLTGSSHAVSRPNHEAGIESDHGDYVVREDGSIEIPVTECDAIFTDFANYLQKDLSKLSYSRFWSRHSRGDTYALSKADSWKMVDYLEQNSLRTKTTSSLSGGNVETKTTYEIPVIGKLRISIPKSERATVPIQNKDSDDEKKVIKINGRNYAHDLNVIHRISGKSIGHGTRYNFADLPTGVDTIDFTIKSGGTIKDLLPERAFINIHKVWSKEENRLVPEEEKRNARYFSSARAYVGIHDYCWARPSSDKKANVILDMGANTKIKYISTMGKPLEAYCFPVKGVNAGYTKEQYANPIVVSDDSGDLNYVKRFTLHGRVDGGSWVPLGIYEGNSDRLTEKLNDVSRNTPDGYAPRYLKFTPIDIEGDGCVRFMLYGEIADLSSHGASVNDMPERITYTLVGRTEQPFSRDGCYTSCCRCEWCLGARIEQKDSMRRLKKDLNKFVKEYNADHDDSRFFGDD</sequence>
<proteinExistence type="predicted"/>
<feature type="region of interest" description="Disordered" evidence="1">
    <location>
        <begin position="1"/>
        <end position="79"/>
    </location>
</feature>
<reference evidence="2 3" key="1">
    <citation type="submission" date="2018-10" db="EMBL/GenBank/DDBJ databases">
        <authorList>
            <consortium name="IHU Genomes"/>
        </authorList>
    </citation>
    <scope>NUCLEOTIDE SEQUENCE [LARGE SCALE GENOMIC DNA]</scope>
    <source>
        <strain evidence="2 3">A1</strain>
    </source>
</reference>